<keyword evidence="2" id="KW-1185">Reference proteome</keyword>
<dbReference type="EMBL" id="JAJTTA010000002">
    <property type="protein sequence ID" value="MCF0040063.1"/>
    <property type="molecule type" value="Genomic_DNA"/>
</dbReference>
<accession>A0A9X1P9Z1</accession>
<sequence length="109" mass="12935">MLRIKVKQIEAMEAVLLKRIEENALSFFKRRTKNRIGDAEARMYISHIISKVSRYNIFEEKDILNFLRLCITNGLDFEHEEEFSWAMDILVTRNLSGGEKMYRIEKGFS</sequence>
<name>A0A9X1P9Z1_9BACT</name>
<evidence type="ECO:0000313" key="2">
    <source>
        <dbReference type="Proteomes" id="UP001139700"/>
    </source>
</evidence>
<protein>
    <submittedName>
        <fullName evidence="1">Uncharacterized protein</fullName>
    </submittedName>
</protein>
<proteinExistence type="predicted"/>
<dbReference type="AlphaFoldDB" id="A0A9X1P9Z1"/>
<comment type="caution">
    <text evidence="1">The sequence shown here is derived from an EMBL/GenBank/DDBJ whole genome shotgun (WGS) entry which is preliminary data.</text>
</comment>
<dbReference type="RefSeq" id="WP_234612498.1">
    <property type="nucleotide sequence ID" value="NZ_CP098806.1"/>
</dbReference>
<evidence type="ECO:0000313" key="1">
    <source>
        <dbReference type="EMBL" id="MCF0040063.1"/>
    </source>
</evidence>
<organism evidence="1 2">
    <name type="scientific">Dyadobacter fanqingshengii</name>
    <dbReference type="NCBI Taxonomy" id="2906443"/>
    <lineage>
        <taxon>Bacteria</taxon>
        <taxon>Pseudomonadati</taxon>
        <taxon>Bacteroidota</taxon>
        <taxon>Cytophagia</taxon>
        <taxon>Cytophagales</taxon>
        <taxon>Spirosomataceae</taxon>
        <taxon>Dyadobacter</taxon>
    </lineage>
</organism>
<dbReference type="Proteomes" id="UP001139700">
    <property type="component" value="Unassembled WGS sequence"/>
</dbReference>
<reference evidence="1" key="1">
    <citation type="submission" date="2021-12" db="EMBL/GenBank/DDBJ databases">
        <title>Novel species in genus Dyadobacter.</title>
        <authorList>
            <person name="Ma C."/>
        </authorList>
    </citation>
    <scope>NUCLEOTIDE SEQUENCE</scope>
    <source>
        <strain evidence="1">CY399</strain>
    </source>
</reference>
<gene>
    <name evidence="1" type="ORF">LXM24_08200</name>
</gene>